<accession>A0ABW7CA19</accession>
<dbReference type="Gene3D" id="3.30.530.20">
    <property type="match status" value="1"/>
</dbReference>
<dbReference type="Pfam" id="PF09366">
    <property type="entry name" value="DUF1997"/>
    <property type="match status" value="1"/>
</dbReference>
<sequence>MAAGFSASQTIDMPVPPMRRSVAEYLRQPHRVALAAAQPGRVVALGGDRYRLSVQPLTFAHLQFQPVVDLRVWADEAGVVRLRSVGCELVGLKGLGNGFSLELAGQMRAISTSAGDRLKGVVDLGVRVKLPPPIDRLPAATVQSTGQLLLTQVLARMKYRLVERLSADYRRWAMESTSAALPQRSIPGSNAARRKTP</sequence>
<protein>
    <submittedName>
        <fullName evidence="1">DUF1997 domain-containing protein</fullName>
    </submittedName>
</protein>
<reference evidence="2" key="1">
    <citation type="journal article" date="2024" name="Algal Res.">
        <title>Biochemical, toxicological and genomic investigation of a high-biomass producing Limnothrix strain isolated from Italian shallow drinking water reservoir.</title>
        <authorList>
            <person name="Simonazzi M."/>
            <person name="Shishido T.K."/>
            <person name="Delbaje E."/>
            <person name="Wahlsten M."/>
            <person name="Fewer D.P."/>
            <person name="Sivonen K."/>
            <person name="Pezzolesi L."/>
            <person name="Pistocchi R."/>
        </authorList>
    </citation>
    <scope>NUCLEOTIDE SEQUENCE [LARGE SCALE GENOMIC DNA]</scope>
    <source>
        <strain evidence="2">LRLZ20PSL1</strain>
    </source>
</reference>
<gene>
    <name evidence="1" type="ORF">VPK24_10175</name>
</gene>
<dbReference type="PANTHER" id="PTHR34133:SF8">
    <property type="entry name" value="OS07G0633000 PROTEIN"/>
    <property type="match status" value="1"/>
</dbReference>
<dbReference type="RefSeq" id="WP_393012810.1">
    <property type="nucleotide sequence ID" value="NZ_JAZAQF010000059.1"/>
</dbReference>
<organism evidence="1 2">
    <name type="scientific">Limnothrix redekei LRLZ20PSL1</name>
    <dbReference type="NCBI Taxonomy" id="3112953"/>
    <lineage>
        <taxon>Bacteria</taxon>
        <taxon>Bacillati</taxon>
        <taxon>Cyanobacteriota</taxon>
        <taxon>Cyanophyceae</taxon>
        <taxon>Pseudanabaenales</taxon>
        <taxon>Pseudanabaenaceae</taxon>
        <taxon>Limnothrix</taxon>
    </lineage>
</organism>
<comment type="caution">
    <text evidence="1">The sequence shown here is derived from an EMBL/GenBank/DDBJ whole genome shotgun (WGS) entry which is preliminary data.</text>
</comment>
<evidence type="ECO:0000313" key="2">
    <source>
        <dbReference type="Proteomes" id="UP001604335"/>
    </source>
</evidence>
<dbReference type="Proteomes" id="UP001604335">
    <property type="component" value="Unassembled WGS sequence"/>
</dbReference>
<name>A0ABW7CA19_9CYAN</name>
<evidence type="ECO:0000313" key="1">
    <source>
        <dbReference type="EMBL" id="MFG3818002.1"/>
    </source>
</evidence>
<dbReference type="EMBL" id="JAZAQF010000059">
    <property type="protein sequence ID" value="MFG3818002.1"/>
    <property type="molecule type" value="Genomic_DNA"/>
</dbReference>
<keyword evidence="2" id="KW-1185">Reference proteome</keyword>
<dbReference type="InterPro" id="IPR018971">
    <property type="entry name" value="DUF1997"/>
</dbReference>
<dbReference type="PANTHER" id="PTHR34133">
    <property type="entry name" value="OS07G0633000 PROTEIN"/>
    <property type="match status" value="1"/>
</dbReference>
<dbReference type="InterPro" id="IPR023393">
    <property type="entry name" value="START-like_dom_sf"/>
</dbReference>
<proteinExistence type="predicted"/>